<evidence type="ECO:0000313" key="2">
    <source>
        <dbReference type="EMBL" id="SFR30067.1"/>
    </source>
</evidence>
<gene>
    <name evidence="2" type="ORF">SAMN04488564_1273</name>
</gene>
<dbReference type="RefSeq" id="WP_143139109.1">
    <property type="nucleotide sequence ID" value="NZ_FOYL01000027.1"/>
</dbReference>
<name>A0A1I6FJT4_9PSEU</name>
<feature type="compositionally biased region" description="Basic and acidic residues" evidence="1">
    <location>
        <begin position="110"/>
        <end position="121"/>
    </location>
</feature>
<dbReference type="AlphaFoldDB" id="A0A1I6FJT4"/>
<keyword evidence="3" id="KW-1185">Reference proteome</keyword>
<evidence type="ECO:0000256" key="1">
    <source>
        <dbReference type="SAM" id="MobiDB-lite"/>
    </source>
</evidence>
<organism evidence="2 3">
    <name type="scientific">Lentzea waywayandensis</name>
    <dbReference type="NCBI Taxonomy" id="84724"/>
    <lineage>
        <taxon>Bacteria</taxon>
        <taxon>Bacillati</taxon>
        <taxon>Actinomycetota</taxon>
        <taxon>Actinomycetes</taxon>
        <taxon>Pseudonocardiales</taxon>
        <taxon>Pseudonocardiaceae</taxon>
        <taxon>Lentzea</taxon>
    </lineage>
</organism>
<feature type="region of interest" description="Disordered" evidence="1">
    <location>
        <begin position="110"/>
        <end position="169"/>
    </location>
</feature>
<dbReference type="EMBL" id="FOYL01000027">
    <property type="protein sequence ID" value="SFR30067.1"/>
    <property type="molecule type" value="Genomic_DNA"/>
</dbReference>
<reference evidence="3" key="1">
    <citation type="submission" date="2016-10" db="EMBL/GenBank/DDBJ databases">
        <authorList>
            <person name="Varghese N."/>
            <person name="Submissions S."/>
        </authorList>
    </citation>
    <scope>NUCLEOTIDE SEQUENCE [LARGE SCALE GENOMIC DNA]</scope>
    <source>
        <strain evidence="3">DSM 44232</strain>
    </source>
</reference>
<dbReference type="Proteomes" id="UP000198583">
    <property type="component" value="Unassembled WGS sequence"/>
</dbReference>
<feature type="compositionally biased region" description="Basic and acidic residues" evidence="1">
    <location>
        <begin position="158"/>
        <end position="169"/>
    </location>
</feature>
<protein>
    <submittedName>
        <fullName evidence="2">Uncharacterized protein</fullName>
    </submittedName>
</protein>
<accession>A0A1I6FJT4</accession>
<sequence>MDQLKAAAGPQAPLHRVTDWLHIPVWHEAKALVQQAEIKTDPLWTAPPLAARKLPLLLIGGLCRIVQLLAHLHDLMHRLNFRCQPAPIQLGLDCGEVIVQRSEDVLERRVNTTGQARDHRAQPRPTDQPGTRPGSGTDHPGKSADPAARRQPVAVRTAARDRDGRLARHARSDAHIVRMGFPRQVPFASACSRSDRIVDWRSCGDLVPESLTALVDELTGMLRQPHDQELTAS</sequence>
<dbReference type="OrthoDB" id="8871309at2"/>
<proteinExistence type="predicted"/>
<evidence type="ECO:0000313" key="3">
    <source>
        <dbReference type="Proteomes" id="UP000198583"/>
    </source>
</evidence>